<feature type="compositionally biased region" description="Basic and acidic residues" evidence="1">
    <location>
        <begin position="144"/>
        <end position="160"/>
    </location>
</feature>
<dbReference type="InterPro" id="IPR008965">
    <property type="entry name" value="CBM2/CBM3_carb-bd_dom_sf"/>
</dbReference>
<comment type="caution">
    <text evidence="2">The sequence shown here is derived from an EMBL/GenBank/DDBJ whole genome shotgun (WGS) entry which is preliminary data.</text>
</comment>
<proteinExistence type="predicted"/>
<keyword evidence="3" id="KW-1185">Reference proteome</keyword>
<feature type="compositionally biased region" description="Polar residues" evidence="1">
    <location>
        <begin position="129"/>
        <end position="139"/>
    </location>
</feature>
<dbReference type="AlphaFoldDB" id="A0A391P0U1"/>
<protein>
    <submittedName>
        <fullName evidence="2">Uncharacterized protein</fullName>
    </submittedName>
</protein>
<evidence type="ECO:0000313" key="3">
    <source>
        <dbReference type="Proteomes" id="UP000265643"/>
    </source>
</evidence>
<reference evidence="3" key="1">
    <citation type="submission" date="2018-09" db="EMBL/GenBank/DDBJ databases">
        <title>Draft Genome Sequence of Mediterraneibacter sp. KCTC 15684.</title>
        <authorList>
            <person name="Kim J.S."/>
            <person name="Han K.I."/>
            <person name="Suh M.K."/>
            <person name="Lee K.C."/>
            <person name="Eom M.K."/>
            <person name="Lee J.H."/>
            <person name="Park S.H."/>
            <person name="Kang S.W."/>
            <person name="Park J.E."/>
            <person name="Oh B.S."/>
            <person name="Yu S.Y."/>
            <person name="Choi S.H."/>
            <person name="Lee D.H."/>
            <person name="Yoon H."/>
            <person name="Kim B."/>
            <person name="Yang S.J."/>
            <person name="Lee J.S."/>
        </authorList>
    </citation>
    <scope>NUCLEOTIDE SEQUENCE [LARGE SCALE GENOMIC DNA]</scope>
    <source>
        <strain evidence="3">KCTC 15684</strain>
    </source>
</reference>
<evidence type="ECO:0000256" key="1">
    <source>
        <dbReference type="SAM" id="MobiDB-lite"/>
    </source>
</evidence>
<name>A0A391P0U1_9FIRM</name>
<accession>A0A391P0U1</accession>
<dbReference type="Proteomes" id="UP000265643">
    <property type="component" value="Unassembled WGS sequence"/>
</dbReference>
<dbReference type="GO" id="GO:0030246">
    <property type="term" value="F:carbohydrate binding"/>
    <property type="evidence" value="ECO:0007669"/>
    <property type="project" value="InterPro"/>
</dbReference>
<dbReference type="Gene3D" id="2.60.40.680">
    <property type="match status" value="1"/>
</dbReference>
<dbReference type="SUPFAM" id="SSF49384">
    <property type="entry name" value="Carbohydrate-binding domain"/>
    <property type="match status" value="1"/>
</dbReference>
<sequence length="168" mass="18463">MMPDSEKGTDAVAETLDYDHTKLELEEVKMGDPKLQEPVFNGDNGKFTTLIKSETIRQSVHAVKFVFKIKSDATGETTVRVSKLEVADAEDVKQTYEDVSVKAVLGDKQKPSEDKDDSSTTDKGDSSTAGKNDSTSSGLANGGEKGKRTQQPERPVREPEIWLPRRFG</sequence>
<feature type="compositionally biased region" description="Basic and acidic residues" evidence="1">
    <location>
        <begin position="102"/>
        <end position="125"/>
    </location>
</feature>
<organism evidence="2 3">
    <name type="scientific">Mediterraneibacter butyricigenes</name>
    <dbReference type="NCBI Taxonomy" id="2316025"/>
    <lineage>
        <taxon>Bacteria</taxon>
        <taxon>Bacillati</taxon>
        <taxon>Bacillota</taxon>
        <taxon>Clostridia</taxon>
        <taxon>Lachnospirales</taxon>
        <taxon>Lachnospiraceae</taxon>
        <taxon>Mediterraneibacter</taxon>
    </lineage>
</organism>
<evidence type="ECO:0000313" key="2">
    <source>
        <dbReference type="EMBL" id="GCA67564.1"/>
    </source>
</evidence>
<dbReference type="EMBL" id="BHGK01000001">
    <property type="protein sequence ID" value="GCA67564.1"/>
    <property type="molecule type" value="Genomic_DNA"/>
</dbReference>
<gene>
    <name evidence="2" type="ORF">KGMB01110_20000</name>
</gene>
<feature type="region of interest" description="Disordered" evidence="1">
    <location>
        <begin position="102"/>
        <end position="168"/>
    </location>
</feature>